<dbReference type="InterPro" id="IPR015424">
    <property type="entry name" value="PyrdxlP-dep_Trfase"/>
</dbReference>
<evidence type="ECO:0000256" key="3">
    <source>
        <dbReference type="ARBA" id="ARBA00022679"/>
    </source>
</evidence>
<dbReference type="Gene3D" id="1.10.260.50">
    <property type="match status" value="1"/>
</dbReference>
<evidence type="ECO:0000256" key="4">
    <source>
        <dbReference type="ARBA" id="ARBA00022723"/>
    </source>
</evidence>
<dbReference type="InterPro" id="IPR015421">
    <property type="entry name" value="PyrdxlP-dep_Trfase_major"/>
</dbReference>
<reference evidence="10" key="1">
    <citation type="journal article" date="2021" name="PeerJ">
        <title>Extensive microbial diversity within the chicken gut microbiome revealed by metagenomics and culture.</title>
        <authorList>
            <person name="Gilroy R."/>
            <person name="Ravi A."/>
            <person name="Getino M."/>
            <person name="Pursley I."/>
            <person name="Horton D.L."/>
            <person name="Alikhan N.F."/>
            <person name="Baker D."/>
            <person name="Gharbi K."/>
            <person name="Hall N."/>
            <person name="Watson M."/>
            <person name="Adriaenssens E.M."/>
            <person name="Foster-Nyarko E."/>
            <person name="Jarju S."/>
            <person name="Secka A."/>
            <person name="Antonio M."/>
            <person name="Oren A."/>
            <person name="Chaudhuri R.R."/>
            <person name="La Ragione R."/>
            <person name="Hildebrand F."/>
            <person name="Pallen M.J."/>
        </authorList>
    </citation>
    <scope>NUCLEOTIDE SEQUENCE</scope>
    <source>
        <strain evidence="10">CHK199-9574</strain>
    </source>
</reference>
<dbReference type="PANTHER" id="PTHR11601">
    <property type="entry name" value="CYSTEINE DESULFURYLASE FAMILY MEMBER"/>
    <property type="match status" value="1"/>
</dbReference>
<dbReference type="InterPro" id="IPR000192">
    <property type="entry name" value="Aminotrans_V_dom"/>
</dbReference>
<evidence type="ECO:0000256" key="8">
    <source>
        <dbReference type="ARBA" id="ARBA00050776"/>
    </source>
</evidence>
<keyword evidence="3" id="KW-0808">Transferase</keyword>
<keyword evidence="6" id="KW-0408">Iron</keyword>
<feature type="domain" description="Aminotransferase class V" evidence="9">
    <location>
        <begin position="2"/>
        <end position="354"/>
    </location>
</feature>
<dbReference type="GO" id="GO:0046872">
    <property type="term" value="F:metal ion binding"/>
    <property type="evidence" value="ECO:0007669"/>
    <property type="project" value="UniProtKB-KW"/>
</dbReference>
<keyword evidence="4" id="KW-0479">Metal-binding</keyword>
<gene>
    <name evidence="10" type="ORF">H9728_05170</name>
</gene>
<evidence type="ECO:0000313" key="10">
    <source>
        <dbReference type="EMBL" id="HIY78417.1"/>
    </source>
</evidence>
<dbReference type="Pfam" id="PF00266">
    <property type="entry name" value="Aminotran_5"/>
    <property type="match status" value="1"/>
</dbReference>
<evidence type="ECO:0000256" key="6">
    <source>
        <dbReference type="ARBA" id="ARBA00023004"/>
    </source>
</evidence>
<reference evidence="10" key="2">
    <citation type="submission" date="2021-04" db="EMBL/GenBank/DDBJ databases">
        <authorList>
            <person name="Gilroy R."/>
        </authorList>
    </citation>
    <scope>NUCLEOTIDE SEQUENCE</scope>
    <source>
        <strain evidence="10">CHK199-9574</strain>
    </source>
</reference>
<evidence type="ECO:0000256" key="2">
    <source>
        <dbReference type="ARBA" id="ARBA00006490"/>
    </source>
</evidence>
<comment type="catalytic activity">
    <reaction evidence="8">
        <text>(sulfur carrier)-H + L-cysteine = (sulfur carrier)-SH + L-alanine</text>
        <dbReference type="Rhea" id="RHEA:43892"/>
        <dbReference type="Rhea" id="RHEA-COMP:14737"/>
        <dbReference type="Rhea" id="RHEA-COMP:14739"/>
        <dbReference type="ChEBI" id="CHEBI:29917"/>
        <dbReference type="ChEBI" id="CHEBI:35235"/>
        <dbReference type="ChEBI" id="CHEBI:57972"/>
        <dbReference type="ChEBI" id="CHEBI:64428"/>
        <dbReference type="EC" id="2.8.1.7"/>
    </reaction>
</comment>
<protein>
    <submittedName>
        <fullName evidence="10">Aminotransferase class V-fold PLP-dependent enzyme</fullName>
    </submittedName>
</protein>
<evidence type="ECO:0000256" key="1">
    <source>
        <dbReference type="ARBA" id="ARBA00001933"/>
    </source>
</evidence>
<evidence type="ECO:0000256" key="7">
    <source>
        <dbReference type="ARBA" id="ARBA00023014"/>
    </source>
</evidence>
<dbReference type="AlphaFoldDB" id="A0A9D1Z9B5"/>
<comment type="similarity">
    <text evidence="2">Belongs to the class-V pyridoxal-phosphate-dependent aminotransferase family. NifS/IscS subfamily.</text>
</comment>
<dbReference type="InterPro" id="IPR016454">
    <property type="entry name" value="Cysteine_dSase"/>
</dbReference>
<proteinExistence type="inferred from homology"/>
<keyword evidence="5" id="KW-0663">Pyridoxal phosphate</keyword>
<dbReference type="Proteomes" id="UP000824135">
    <property type="component" value="Unassembled WGS sequence"/>
</dbReference>
<dbReference type="GO" id="GO:0008483">
    <property type="term" value="F:transaminase activity"/>
    <property type="evidence" value="ECO:0007669"/>
    <property type="project" value="UniProtKB-KW"/>
</dbReference>
<dbReference type="InterPro" id="IPR015422">
    <property type="entry name" value="PyrdxlP-dep_Trfase_small"/>
</dbReference>
<organism evidence="10 11">
    <name type="scientific">Candidatus Borkfalkia excrementavium</name>
    <dbReference type="NCBI Taxonomy" id="2838505"/>
    <lineage>
        <taxon>Bacteria</taxon>
        <taxon>Bacillati</taxon>
        <taxon>Bacillota</taxon>
        <taxon>Clostridia</taxon>
        <taxon>Christensenellales</taxon>
        <taxon>Christensenellaceae</taxon>
        <taxon>Candidatus Borkfalkia</taxon>
    </lineage>
</organism>
<dbReference type="Gene3D" id="3.40.640.10">
    <property type="entry name" value="Type I PLP-dependent aspartate aminotransferase-like (Major domain)"/>
    <property type="match status" value="1"/>
</dbReference>
<dbReference type="PIRSF" id="PIRSF005572">
    <property type="entry name" value="NifS"/>
    <property type="match status" value="1"/>
</dbReference>
<evidence type="ECO:0000259" key="9">
    <source>
        <dbReference type="Pfam" id="PF00266"/>
    </source>
</evidence>
<comment type="cofactor">
    <cofactor evidence="1">
        <name>pyridoxal 5'-phosphate</name>
        <dbReference type="ChEBI" id="CHEBI:597326"/>
    </cofactor>
</comment>
<keyword evidence="10" id="KW-0032">Aminotransferase</keyword>
<dbReference type="GO" id="GO:0051536">
    <property type="term" value="F:iron-sulfur cluster binding"/>
    <property type="evidence" value="ECO:0007669"/>
    <property type="project" value="UniProtKB-KW"/>
</dbReference>
<comment type="caution">
    <text evidence="10">The sequence shown here is derived from an EMBL/GenBank/DDBJ whole genome shotgun (WGS) entry which is preliminary data.</text>
</comment>
<evidence type="ECO:0000313" key="11">
    <source>
        <dbReference type="Proteomes" id="UP000824135"/>
    </source>
</evidence>
<accession>A0A9D1Z9B5</accession>
<keyword evidence="7" id="KW-0411">Iron-sulfur</keyword>
<dbReference type="Gene3D" id="3.90.1150.10">
    <property type="entry name" value="Aspartate Aminotransferase, domain 1"/>
    <property type="match status" value="1"/>
</dbReference>
<evidence type="ECO:0000256" key="5">
    <source>
        <dbReference type="ARBA" id="ARBA00022898"/>
    </source>
</evidence>
<dbReference type="EMBL" id="DXCO01000035">
    <property type="protein sequence ID" value="HIY78417.1"/>
    <property type="molecule type" value="Genomic_DNA"/>
</dbReference>
<dbReference type="PANTHER" id="PTHR11601:SF34">
    <property type="entry name" value="CYSTEINE DESULFURASE"/>
    <property type="match status" value="1"/>
</dbReference>
<sequence length="373" mass="40755">MIYLDNAATTRPDRNSVQRALRFLENDFFNPSALYKEGFDIHREFESARKSLLSHIADSASFEFLFTSCGSESDNQVLFSCARRGNFVTTEGEHAAIYNAAAELKKRGIDVRFARLNADGSVNEEDLLSQIDGNTSLVSVIHVNNETGAINDIAKLASLAKMKNPDLVFHSDGVQAFGKIPFRLTKEIDFYTVSAHKIGGIRGIAGLARGKRRNLYPLIYGGGQEGGLRGGTENVFAAKQFEYAAERKFSALEKDFEKVKKFNESFRTGLDGAVFRILSADTASPYILSIAAPGLRGETLQHMIDDHGVVVGTGSACSSRNRFSRVILACGADEKTADGVLRISFSAENTGSEIAEAIRIINLCARTLADKMK</sequence>
<name>A0A9D1Z9B5_9FIRM</name>
<dbReference type="GO" id="GO:0031071">
    <property type="term" value="F:cysteine desulfurase activity"/>
    <property type="evidence" value="ECO:0007669"/>
    <property type="project" value="UniProtKB-EC"/>
</dbReference>
<dbReference type="SUPFAM" id="SSF53383">
    <property type="entry name" value="PLP-dependent transferases"/>
    <property type="match status" value="1"/>
</dbReference>